<dbReference type="InterPro" id="IPR007274">
    <property type="entry name" value="Cop_transporter"/>
</dbReference>
<keyword evidence="9" id="KW-1185">Reference proteome</keyword>
<dbReference type="EMBL" id="JAAMPI010001918">
    <property type="protein sequence ID" value="KAF4621877.1"/>
    <property type="molecule type" value="Genomic_DNA"/>
</dbReference>
<gene>
    <name evidence="8" type="ORF">G7Y89_g14468</name>
</gene>
<dbReference type="GO" id="GO:0005375">
    <property type="term" value="F:copper ion transmembrane transporter activity"/>
    <property type="evidence" value="ECO:0007669"/>
    <property type="project" value="UniProtKB-UniRule"/>
</dbReference>
<keyword evidence="5 6" id="KW-0472">Membrane</keyword>
<evidence type="ECO:0000256" key="1">
    <source>
        <dbReference type="ARBA" id="ARBA00004141"/>
    </source>
</evidence>
<evidence type="ECO:0000256" key="7">
    <source>
        <dbReference type="SAM" id="MobiDB-lite"/>
    </source>
</evidence>
<evidence type="ECO:0000256" key="2">
    <source>
        <dbReference type="ARBA" id="ARBA00006921"/>
    </source>
</evidence>
<feature type="compositionally biased region" description="Low complexity" evidence="7">
    <location>
        <begin position="8"/>
        <end position="37"/>
    </location>
</feature>
<dbReference type="PANTHER" id="PTHR12483">
    <property type="entry name" value="SOLUTE CARRIER FAMILY 31 COPPER TRANSPORTERS"/>
    <property type="match status" value="1"/>
</dbReference>
<comment type="subcellular location">
    <subcellularLocation>
        <location evidence="1 6">Membrane</location>
        <topology evidence="1 6">Multi-pass membrane protein</topology>
    </subcellularLocation>
</comment>
<evidence type="ECO:0000256" key="3">
    <source>
        <dbReference type="ARBA" id="ARBA00022692"/>
    </source>
</evidence>
<name>A0A8H4R532_9HELO</name>
<keyword evidence="6" id="KW-0187">Copper transport</keyword>
<evidence type="ECO:0000256" key="6">
    <source>
        <dbReference type="RuleBase" id="RU367022"/>
    </source>
</evidence>
<dbReference type="GO" id="GO:0016020">
    <property type="term" value="C:membrane"/>
    <property type="evidence" value="ECO:0007669"/>
    <property type="project" value="UniProtKB-SubCell"/>
</dbReference>
<keyword evidence="6" id="KW-0406">Ion transport</keyword>
<protein>
    <recommendedName>
        <fullName evidence="6">Copper transport protein</fullName>
    </recommendedName>
</protein>
<keyword evidence="6" id="KW-0813">Transport</keyword>
<feature type="transmembrane region" description="Helical" evidence="6">
    <location>
        <begin position="68"/>
        <end position="88"/>
    </location>
</feature>
<keyword evidence="6" id="KW-0186">Copper</keyword>
<comment type="caution">
    <text evidence="8">The sequence shown here is derived from an EMBL/GenBank/DDBJ whole genome shotgun (WGS) entry which is preliminary data.</text>
</comment>
<dbReference type="Pfam" id="PF04145">
    <property type="entry name" value="Ctr"/>
    <property type="match status" value="1"/>
</dbReference>
<proteinExistence type="inferred from homology"/>
<keyword evidence="3 6" id="KW-0812">Transmembrane</keyword>
<organism evidence="8 9">
    <name type="scientific">Cudoniella acicularis</name>
    <dbReference type="NCBI Taxonomy" id="354080"/>
    <lineage>
        <taxon>Eukaryota</taxon>
        <taxon>Fungi</taxon>
        <taxon>Dikarya</taxon>
        <taxon>Ascomycota</taxon>
        <taxon>Pezizomycotina</taxon>
        <taxon>Leotiomycetes</taxon>
        <taxon>Helotiales</taxon>
        <taxon>Tricladiaceae</taxon>
        <taxon>Cudoniella</taxon>
    </lineage>
</organism>
<feature type="transmembrane region" description="Helical" evidence="6">
    <location>
        <begin position="159"/>
        <end position="184"/>
    </location>
</feature>
<sequence length="205" mass="22864">MDVDTHLGTSSSSMSSSATMSMPTSTSTTAAMSMSMGDSGGSNGEQMLLNWNTIDACFLSSDLHIRTAFTFFLTCLASFLLVISLEFLRRLQRRFDQYLRTKNAFLRDKEYVIPEEMEEQLVHKGNGAASSTSVSKERMTVVVIEQTLRGLMHASQFALSYYMILLFMYSNGYIIISILLRALVGFACFTRDTLYSSADARVLLP</sequence>
<dbReference type="OrthoDB" id="161814at2759"/>
<evidence type="ECO:0000256" key="5">
    <source>
        <dbReference type="ARBA" id="ARBA00023136"/>
    </source>
</evidence>
<evidence type="ECO:0000313" key="9">
    <source>
        <dbReference type="Proteomes" id="UP000566819"/>
    </source>
</evidence>
<feature type="region of interest" description="Disordered" evidence="7">
    <location>
        <begin position="1"/>
        <end position="39"/>
    </location>
</feature>
<evidence type="ECO:0000313" key="8">
    <source>
        <dbReference type="EMBL" id="KAF4621877.1"/>
    </source>
</evidence>
<dbReference type="AlphaFoldDB" id="A0A8H4R532"/>
<comment type="similarity">
    <text evidence="2 6">Belongs to the copper transporter (Ctr) (TC 1.A.56) family. SLC31A subfamily.</text>
</comment>
<dbReference type="Proteomes" id="UP000566819">
    <property type="component" value="Unassembled WGS sequence"/>
</dbReference>
<accession>A0A8H4R532</accession>
<evidence type="ECO:0000256" key="4">
    <source>
        <dbReference type="ARBA" id="ARBA00022989"/>
    </source>
</evidence>
<dbReference type="PANTHER" id="PTHR12483:SF73">
    <property type="entry name" value="COPPER TRANSPORT PROTEIN CTR3"/>
    <property type="match status" value="1"/>
</dbReference>
<keyword evidence="4 6" id="KW-1133">Transmembrane helix</keyword>
<reference evidence="8 9" key="1">
    <citation type="submission" date="2020-03" db="EMBL/GenBank/DDBJ databases">
        <title>Draft Genome Sequence of Cudoniella acicularis.</title>
        <authorList>
            <person name="Buettner E."/>
            <person name="Kellner H."/>
        </authorList>
    </citation>
    <scope>NUCLEOTIDE SEQUENCE [LARGE SCALE GENOMIC DNA]</scope>
    <source>
        <strain evidence="8 9">DSM 108380</strain>
    </source>
</reference>